<dbReference type="RefSeq" id="WP_376735787.1">
    <property type="nucleotide sequence ID" value="NZ_JAYMRP010000042.1"/>
</dbReference>
<protein>
    <submittedName>
        <fullName evidence="2">Alpha/beta hydrolase</fullName>
    </submittedName>
</protein>
<feature type="domain" description="AB hydrolase-1" evidence="1">
    <location>
        <begin position="11"/>
        <end position="225"/>
    </location>
</feature>
<evidence type="ECO:0000259" key="1">
    <source>
        <dbReference type="Pfam" id="PF12697"/>
    </source>
</evidence>
<dbReference type="InterPro" id="IPR000073">
    <property type="entry name" value="AB_hydrolase_1"/>
</dbReference>
<dbReference type="PANTHER" id="PTHR37017:SF11">
    <property type="entry name" value="ESTERASE_LIPASE_THIOESTERASE DOMAIN-CONTAINING PROTEIN"/>
    <property type="match status" value="1"/>
</dbReference>
<keyword evidence="3" id="KW-1185">Reference proteome</keyword>
<evidence type="ECO:0000313" key="2">
    <source>
        <dbReference type="EMBL" id="MFB8777312.1"/>
    </source>
</evidence>
<name>A0ABV5EKC8_9ACTN</name>
<keyword evidence="2" id="KW-0378">Hydrolase</keyword>
<evidence type="ECO:0000313" key="3">
    <source>
        <dbReference type="Proteomes" id="UP001585080"/>
    </source>
</evidence>
<dbReference type="InterPro" id="IPR029058">
    <property type="entry name" value="AB_hydrolase_fold"/>
</dbReference>
<dbReference type="GO" id="GO:0016787">
    <property type="term" value="F:hydrolase activity"/>
    <property type="evidence" value="ECO:0007669"/>
    <property type="project" value="UniProtKB-KW"/>
</dbReference>
<dbReference type="InterPro" id="IPR052897">
    <property type="entry name" value="Sec-Metab_Biosynth_Hydrolase"/>
</dbReference>
<dbReference type="SUPFAM" id="SSF53474">
    <property type="entry name" value="alpha/beta-Hydrolases"/>
    <property type="match status" value="1"/>
</dbReference>
<dbReference type="EMBL" id="JAYMRP010000042">
    <property type="protein sequence ID" value="MFB8777312.1"/>
    <property type="molecule type" value="Genomic_DNA"/>
</dbReference>
<dbReference type="Proteomes" id="UP001585080">
    <property type="component" value="Unassembled WGS sequence"/>
</dbReference>
<organism evidence="2 3">
    <name type="scientific">Streptomyces broussonetiae</name>
    <dbReference type="NCBI Taxonomy" id="2686304"/>
    <lineage>
        <taxon>Bacteria</taxon>
        <taxon>Bacillati</taxon>
        <taxon>Actinomycetota</taxon>
        <taxon>Actinomycetes</taxon>
        <taxon>Kitasatosporales</taxon>
        <taxon>Streptomycetaceae</taxon>
        <taxon>Streptomyces</taxon>
    </lineage>
</organism>
<gene>
    <name evidence="2" type="ORF">VSS16_32105</name>
</gene>
<reference evidence="2 3" key="1">
    <citation type="submission" date="2024-01" db="EMBL/GenBank/DDBJ databases">
        <title>Genome mining of biosynthetic gene clusters to explore secondary metabolites of Streptomyces sp.</title>
        <authorList>
            <person name="Baig A."/>
            <person name="Ajitkumar Shintre N."/>
            <person name="Kumar H."/>
            <person name="Anbarasu A."/>
            <person name="Ramaiah S."/>
        </authorList>
    </citation>
    <scope>NUCLEOTIDE SEQUENCE [LARGE SCALE GENOMIC DNA]</scope>
    <source>
        <strain evidence="2 3">A57</strain>
    </source>
</reference>
<proteinExistence type="predicted"/>
<accession>A0ABV5EKC8</accession>
<dbReference type="Pfam" id="PF12697">
    <property type="entry name" value="Abhydrolase_6"/>
    <property type="match status" value="1"/>
</dbReference>
<dbReference type="Gene3D" id="3.40.50.1820">
    <property type="entry name" value="alpha/beta hydrolase"/>
    <property type="match status" value="1"/>
</dbReference>
<comment type="caution">
    <text evidence="2">The sequence shown here is derived from an EMBL/GenBank/DDBJ whole genome shotgun (WGS) entry which is preliminary data.</text>
</comment>
<dbReference type="PANTHER" id="PTHR37017">
    <property type="entry name" value="AB HYDROLASE-1 DOMAIN-CONTAINING PROTEIN-RELATED"/>
    <property type="match status" value="1"/>
</dbReference>
<sequence length="233" mass="24805">MSRADSSRSTILLVHGAWHGAWAWEKFVPELTALGRRVETVDLPSASPDEHNTAGMYDDARVVRERLAALDGPVTVLAHSYGGIPATEAVIGAANVSRLIYVAAFMLDAGESIDTLSGGQISASGAVTLSAYGQYDDPRAAFYPDAAPKDADRAAERLVLQSARSFCEPLTEAAWKTVPASYVIAEHDTALVTDLQVGMSGRAERTYRVASGHSPFLSMPAELARLVDGDAKE</sequence>